<proteinExistence type="predicted"/>
<comment type="caution">
    <text evidence="1">The sequence shown here is derived from an EMBL/GenBank/DDBJ whole genome shotgun (WGS) entry which is preliminary data.</text>
</comment>
<reference evidence="1" key="1">
    <citation type="journal article" date="2019" name="Sci. Rep.">
        <title>Draft genome of Tanacetum cinerariifolium, the natural source of mosquito coil.</title>
        <authorList>
            <person name="Yamashiro T."/>
            <person name="Shiraishi A."/>
            <person name="Satake H."/>
            <person name="Nakayama K."/>
        </authorList>
    </citation>
    <scope>NUCLEOTIDE SEQUENCE</scope>
</reference>
<dbReference type="AlphaFoldDB" id="A0A699X600"/>
<evidence type="ECO:0000313" key="1">
    <source>
        <dbReference type="EMBL" id="GFD55117.1"/>
    </source>
</evidence>
<feature type="non-terminal residue" evidence="1">
    <location>
        <position position="1"/>
    </location>
</feature>
<protein>
    <submittedName>
        <fullName evidence="1">Uncharacterized protein</fullName>
    </submittedName>
</protein>
<dbReference type="EMBL" id="BKCJ011814182">
    <property type="protein sequence ID" value="GFD55117.1"/>
    <property type="molecule type" value="Genomic_DNA"/>
</dbReference>
<organism evidence="1">
    <name type="scientific">Tanacetum cinerariifolium</name>
    <name type="common">Dalmatian daisy</name>
    <name type="synonym">Chrysanthemum cinerariifolium</name>
    <dbReference type="NCBI Taxonomy" id="118510"/>
    <lineage>
        <taxon>Eukaryota</taxon>
        <taxon>Viridiplantae</taxon>
        <taxon>Streptophyta</taxon>
        <taxon>Embryophyta</taxon>
        <taxon>Tracheophyta</taxon>
        <taxon>Spermatophyta</taxon>
        <taxon>Magnoliopsida</taxon>
        <taxon>eudicotyledons</taxon>
        <taxon>Gunneridae</taxon>
        <taxon>Pentapetalae</taxon>
        <taxon>asterids</taxon>
        <taxon>campanulids</taxon>
        <taxon>Asterales</taxon>
        <taxon>Asteraceae</taxon>
        <taxon>Asteroideae</taxon>
        <taxon>Anthemideae</taxon>
        <taxon>Anthemidinae</taxon>
        <taxon>Tanacetum</taxon>
    </lineage>
</organism>
<gene>
    <name evidence="1" type="ORF">Tci_927086</name>
</gene>
<name>A0A699X600_TANCI</name>
<sequence>VGKGDFQSFALAQRPDGRHVFAPRAGVATALAPLKRLERNAHDAGVFGRKF</sequence>
<feature type="non-terminal residue" evidence="1">
    <location>
        <position position="51"/>
    </location>
</feature>
<accession>A0A699X600</accession>